<evidence type="ECO:0000313" key="9">
    <source>
        <dbReference type="EMBL" id="CDS41062.1"/>
    </source>
</evidence>
<feature type="region of interest" description="Disordered" evidence="7">
    <location>
        <begin position="1"/>
        <end position="35"/>
    </location>
</feature>
<feature type="region of interest" description="Disordered" evidence="7">
    <location>
        <begin position="430"/>
        <end position="452"/>
    </location>
</feature>
<proteinExistence type="predicted"/>
<evidence type="ECO:0000256" key="7">
    <source>
        <dbReference type="SAM" id="MobiDB-lite"/>
    </source>
</evidence>
<dbReference type="GO" id="GO:0005634">
    <property type="term" value="C:nucleus"/>
    <property type="evidence" value="ECO:0007669"/>
    <property type="project" value="UniProtKB-SubCell"/>
</dbReference>
<dbReference type="STRING" id="6211.A0A068YFE7"/>
<keyword evidence="4 5" id="KW-0539">Nucleus</keyword>
<feature type="compositionally biased region" description="Polar residues" evidence="7">
    <location>
        <begin position="165"/>
        <end position="177"/>
    </location>
</feature>
<dbReference type="SUPFAM" id="SSF46689">
    <property type="entry name" value="Homeodomain-like"/>
    <property type="match status" value="1"/>
</dbReference>
<dbReference type="PROSITE" id="PS00027">
    <property type="entry name" value="HOMEOBOX_1"/>
    <property type="match status" value="1"/>
</dbReference>
<evidence type="ECO:0000256" key="6">
    <source>
        <dbReference type="RuleBase" id="RU000682"/>
    </source>
</evidence>
<dbReference type="PANTHER" id="PTHR24340">
    <property type="entry name" value="HOMEOBOX PROTEIN NKX"/>
    <property type="match status" value="1"/>
</dbReference>
<dbReference type="InterPro" id="IPR001356">
    <property type="entry name" value="HD"/>
</dbReference>
<sequence>MSGAEQQRQLQRQHATKRRRTSQSPPGLRSRNECGHKVGVKEEVAVVTEERVSINTIKKVLSVGNEEARTIATSRSFLIQDLLQASMSTCARTVTELDLNARSLYKNIFHIKQLQEISSSQGNAKRTDAEAKYEPLKISHLSDVDSGASSSQGEEEGKEEKKTSYSQSKQTDWPTDSSRTDENVDVDISASHTICGSAPNGSRKARRARTAFTYEQLVTLENKFQATRYLSVYERLNLALSLNLTETQVKIWFQNRRTKWKKQNPGKDVNSPTAFSPPITYPSGKNISSGGSSGSFPNPDYVPPYLCNTQTFPPPPSSNDAMPGTSSPKSDEAGKTVTEDLRSYIQSQYSKLMESSAESQKNVLSEEFSVKDQSDSEGGEKSQSLQLSPLVPEKPPSQCDNQTSFLLRAASIAAAALASVKTGEFIAPTEGTPTLLPPPLPPPNWRDPFPPDGVTPLFTQPWYLAAAALSSLKQDRDTTGSTTAQPPTPVFNWS</sequence>
<dbReference type="CDD" id="cd00086">
    <property type="entry name" value="homeodomain"/>
    <property type="match status" value="1"/>
</dbReference>
<evidence type="ECO:0000256" key="4">
    <source>
        <dbReference type="ARBA" id="ARBA00023242"/>
    </source>
</evidence>
<dbReference type="GO" id="GO:0030154">
    <property type="term" value="P:cell differentiation"/>
    <property type="evidence" value="ECO:0007669"/>
    <property type="project" value="TreeGrafter"/>
</dbReference>
<dbReference type="PRINTS" id="PR00024">
    <property type="entry name" value="HOMEOBOX"/>
</dbReference>
<name>A0A068YFE7_ECHMU</name>
<feature type="compositionally biased region" description="Polar residues" evidence="7">
    <location>
        <begin position="479"/>
        <end position="494"/>
    </location>
</feature>
<evidence type="ECO:0000313" key="10">
    <source>
        <dbReference type="Proteomes" id="UP000017246"/>
    </source>
</evidence>
<dbReference type="InterPro" id="IPR009057">
    <property type="entry name" value="Homeodomain-like_sf"/>
</dbReference>
<dbReference type="EMBL" id="LN902841">
    <property type="protein sequence ID" value="CDS41062.1"/>
    <property type="molecule type" value="Genomic_DNA"/>
</dbReference>
<protein>
    <submittedName>
        <fullName evidence="9">Nk homeobox protein</fullName>
    </submittedName>
</protein>
<feature type="compositionally biased region" description="Polar residues" evidence="7">
    <location>
        <begin position="1"/>
        <end position="13"/>
    </location>
</feature>
<evidence type="ECO:0000256" key="2">
    <source>
        <dbReference type="ARBA" id="ARBA00023125"/>
    </source>
</evidence>
<dbReference type="SMART" id="SM00389">
    <property type="entry name" value="HOX"/>
    <property type="match status" value="1"/>
</dbReference>
<dbReference type="Pfam" id="PF00046">
    <property type="entry name" value="Homeodomain"/>
    <property type="match status" value="1"/>
</dbReference>
<feature type="compositionally biased region" description="Basic and acidic residues" evidence="7">
    <location>
        <begin position="368"/>
        <end position="380"/>
    </location>
</feature>
<dbReference type="eggNOG" id="KOG0488">
    <property type="taxonomic scope" value="Eukaryota"/>
</dbReference>
<dbReference type="AlphaFoldDB" id="A0A068YFE7"/>
<feature type="region of interest" description="Disordered" evidence="7">
    <location>
        <begin position="363"/>
        <end position="399"/>
    </location>
</feature>
<dbReference type="PROSITE" id="PS50071">
    <property type="entry name" value="HOMEOBOX_2"/>
    <property type="match status" value="1"/>
</dbReference>
<feature type="domain" description="Homeobox" evidence="8">
    <location>
        <begin position="203"/>
        <end position="263"/>
    </location>
</feature>
<evidence type="ECO:0000256" key="3">
    <source>
        <dbReference type="ARBA" id="ARBA00023155"/>
    </source>
</evidence>
<dbReference type="Proteomes" id="UP000017246">
    <property type="component" value="Unassembled WGS sequence"/>
</dbReference>
<accession>A0A068YFE7</accession>
<organism evidence="9 10">
    <name type="scientific">Echinococcus multilocularis</name>
    <name type="common">Fox tapeworm</name>
    <dbReference type="NCBI Taxonomy" id="6211"/>
    <lineage>
        <taxon>Eukaryota</taxon>
        <taxon>Metazoa</taxon>
        <taxon>Spiralia</taxon>
        <taxon>Lophotrochozoa</taxon>
        <taxon>Platyhelminthes</taxon>
        <taxon>Cestoda</taxon>
        <taxon>Eucestoda</taxon>
        <taxon>Cyclophyllidea</taxon>
        <taxon>Taeniidae</taxon>
        <taxon>Echinococcus</taxon>
    </lineage>
</organism>
<dbReference type="PANTHER" id="PTHR24340:SF37">
    <property type="entry name" value="HOMEOBOX PROTEIN SLOU"/>
    <property type="match status" value="1"/>
</dbReference>
<feature type="compositionally biased region" description="Polar residues" evidence="7">
    <location>
        <begin position="318"/>
        <end position="328"/>
    </location>
</feature>
<keyword evidence="3 5" id="KW-0371">Homeobox</keyword>
<evidence type="ECO:0000256" key="5">
    <source>
        <dbReference type="PROSITE-ProRule" id="PRU00108"/>
    </source>
</evidence>
<reference evidence="9" key="2">
    <citation type="submission" date="2015-11" db="EMBL/GenBank/DDBJ databases">
        <authorList>
            <person name="Zhang Y."/>
            <person name="Guo Z."/>
        </authorList>
    </citation>
    <scope>NUCLEOTIDE SEQUENCE</scope>
</reference>
<dbReference type="InterPro" id="IPR020479">
    <property type="entry name" value="HD_metazoa"/>
</dbReference>
<keyword evidence="10" id="KW-1185">Reference proteome</keyword>
<dbReference type="GO" id="GO:0000981">
    <property type="term" value="F:DNA-binding transcription factor activity, RNA polymerase II-specific"/>
    <property type="evidence" value="ECO:0007669"/>
    <property type="project" value="InterPro"/>
</dbReference>
<comment type="subcellular location">
    <subcellularLocation>
        <location evidence="1 5 6">Nucleus</location>
    </subcellularLocation>
</comment>
<feature type="region of interest" description="Disordered" evidence="7">
    <location>
        <begin position="473"/>
        <end position="494"/>
    </location>
</feature>
<dbReference type="GO" id="GO:0000978">
    <property type="term" value="F:RNA polymerase II cis-regulatory region sequence-specific DNA binding"/>
    <property type="evidence" value="ECO:0007669"/>
    <property type="project" value="TreeGrafter"/>
</dbReference>
<dbReference type="OrthoDB" id="6159439at2759"/>
<feature type="region of interest" description="Disordered" evidence="7">
    <location>
        <begin position="260"/>
        <end position="335"/>
    </location>
</feature>
<dbReference type="OMA" id="NIFHIKQ"/>
<evidence type="ECO:0000256" key="1">
    <source>
        <dbReference type="ARBA" id="ARBA00004123"/>
    </source>
</evidence>
<reference evidence="9" key="1">
    <citation type="journal article" date="2013" name="Nature">
        <title>The genomes of four tapeworm species reveal adaptations to parasitism.</title>
        <authorList>
            <person name="Tsai I.J."/>
            <person name="Zarowiecki M."/>
            <person name="Holroyd N."/>
            <person name="Garciarrubio A."/>
            <person name="Sanchez-Flores A."/>
            <person name="Brooks K.L."/>
            <person name="Tracey A."/>
            <person name="Bobes R.J."/>
            <person name="Fragoso G."/>
            <person name="Sciutto E."/>
            <person name="Aslett M."/>
            <person name="Beasley H."/>
            <person name="Bennett H.M."/>
            <person name="Cai J."/>
            <person name="Camicia F."/>
            <person name="Clark R."/>
            <person name="Cucher M."/>
            <person name="De Silva N."/>
            <person name="Day T.A."/>
            <person name="Deplazes P."/>
            <person name="Estrada K."/>
            <person name="Fernandez C."/>
            <person name="Holland P.W."/>
            <person name="Hou J."/>
            <person name="Hu S."/>
            <person name="Huckvale T."/>
            <person name="Hung S.S."/>
            <person name="Kamenetzky L."/>
            <person name="Keane J.A."/>
            <person name="Kiss F."/>
            <person name="Koziol U."/>
            <person name="Lambert O."/>
            <person name="Liu K."/>
            <person name="Luo X."/>
            <person name="Luo Y."/>
            <person name="Macchiaroli N."/>
            <person name="Nichol S."/>
            <person name="Paps J."/>
            <person name="Parkinson J."/>
            <person name="Pouchkina-Stantcheva N."/>
            <person name="Riddiford N."/>
            <person name="Rosenzvit M."/>
            <person name="Salinas G."/>
            <person name="Wasmuth J.D."/>
            <person name="Zamanian M."/>
            <person name="Zheng Y."/>
            <person name="Cai X."/>
            <person name="Soberon X."/>
            <person name="Olson P.D."/>
            <person name="Laclette J.P."/>
            <person name="Brehm K."/>
            <person name="Berriman M."/>
            <person name="Garciarrubio A."/>
            <person name="Bobes R.J."/>
            <person name="Fragoso G."/>
            <person name="Sanchez-Flores A."/>
            <person name="Estrada K."/>
            <person name="Cevallos M.A."/>
            <person name="Morett E."/>
            <person name="Gonzalez V."/>
            <person name="Portillo T."/>
            <person name="Ochoa-Leyva A."/>
            <person name="Jose M.V."/>
            <person name="Sciutto E."/>
            <person name="Landa A."/>
            <person name="Jimenez L."/>
            <person name="Valdes V."/>
            <person name="Carrero J.C."/>
            <person name="Larralde C."/>
            <person name="Morales-Montor J."/>
            <person name="Limon-Lason J."/>
            <person name="Soberon X."/>
            <person name="Laclette J.P."/>
        </authorList>
    </citation>
    <scope>NUCLEOTIDE SEQUENCE [LARGE SCALE GENOMIC DNA]</scope>
</reference>
<feature type="region of interest" description="Disordered" evidence="7">
    <location>
        <begin position="142"/>
        <end position="181"/>
    </location>
</feature>
<dbReference type="InterPro" id="IPR017970">
    <property type="entry name" value="Homeobox_CS"/>
</dbReference>
<feature type="DNA-binding region" description="Homeobox" evidence="5">
    <location>
        <begin position="205"/>
        <end position="264"/>
    </location>
</feature>
<dbReference type="InterPro" id="IPR050394">
    <property type="entry name" value="Homeobox_NK-like"/>
</dbReference>
<dbReference type="Gene3D" id="1.10.10.60">
    <property type="entry name" value="Homeodomain-like"/>
    <property type="match status" value="1"/>
</dbReference>
<feature type="compositionally biased region" description="Pro residues" evidence="7">
    <location>
        <begin position="435"/>
        <end position="452"/>
    </location>
</feature>
<keyword evidence="2 5" id="KW-0238">DNA-binding</keyword>
<evidence type="ECO:0000259" key="8">
    <source>
        <dbReference type="PROSITE" id="PS50071"/>
    </source>
</evidence>
<gene>
    <name evidence="9" type="ORF">EmuJ_000867900</name>
</gene>